<gene>
    <name evidence="2" type="ORF">CEXT_430971</name>
</gene>
<organism evidence="2 3">
    <name type="scientific">Caerostris extrusa</name>
    <name type="common">Bark spider</name>
    <name type="synonym">Caerostris bankana</name>
    <dbReference type="NCBI Taxonomy" id="172846"/>
    <lineage>
        <taxon>Eukaryota</taxon>
        <taxon>Metazoa</taxon>
        <taxon>Ecdysozoa</taxon>
        <taxon>Arthropoda</taxon>
        <taxon>Chelicerata</taxon>
        <taxon>Arachnida</taxon>
        <taxon>Araneae</taxon>
        <taxon>Araneomorphae</taxon>
        <taxon>Entelegynae</taxon>
        <taxon>Araneoidea</taxon>
        <taxon>Araneidae</taxon>
        <taxon>Caerostris</taxon>
    </lineage>
</organism>
<dbReference type="AlphaFoldDB" id="A0AAV4WZT1"/>
<comment type="caution">
    <text evidence="2">The sequence shown here is derived from an EMBL/GenBank/DDBJ whole genome shotgun (WGS) entry which is preliminary data.</text>
</comment>
<evidence type="ECO:0000313" key="2">
    <source>
        <dbReference type="EMBL" id="GIY87254.1"/>
    </source>
</evidence>
<reference evidence="2 3" key="1">
    <citation type="submission" date="2021-06" db="EMBL/GenBank/DDBJ databases">
        <title>Caerostris extrusa draft genome.</title>
        <authorList>
            <person name="Kono N."/>
            <person name="Arakawa K."/>
        </authorList>
    </citation>
    <scope>NUCLEOTIDE SEQUENCE [LARGE SCALE GENOMIC DNA]</scope>
</reference>
<feature type="compositionally biased region" description="Basic and acidic residues" evidence="1">
    <location>
        <begin position="214"/>
        <end position="224"/>
    </location>
</feature>
<evidence type="ECO:0000256" key="1">
    <source>
        <dbReference type="SAM" id="MobiDB-lite"/>
    </source>
</evidence>
<sequence>MQLNSQKKIRIHHLAHFLTPRTGKAINLPNLVSSSKSKPPKKSEARKENNLSKPNQRGKGKNKLEKSLCTLLWPPIDKSPGRSNLISALHPGVFLSKRSPDIAQGLSFSRAWGVVVSFQPQQCGVRPPLLISEFLWPKKVGFVGLSTFCPKDNFGDGTFIGFVHEKKRIHHLAHFLTPRTGKAINLRNLVSSSKSKPPKRSEAGKKITCPDQTSGEKGEKEIRKIPLHSVVATD</sequence>
<evidence type="ECO:0000313" key="3">
    <source>
        <dbReference type="Proteomes" id="UP001054945"/>
    </source>
</evidence>
<dbReference type="EMBL" id="BPLR01016914">
    <property type="protein sequence ID" value="GIY87254.1"/>
    <property type="molecule type" value="Genomic_DNA"/>
</dbReference>
<keyword evidence="3" id="KW-1185">Reference proteome</keyword>
<protein>
    <recommendedName>
        <fullName evidence="4">Ribosomal protein S1</fullName>
    </recommendedName>
</protein>
<dbReference type="Proteomes" id="UP001054945">
    <property type="component" value="Unassembled WGS sequence"/>
</dbReference>
<feature type="region of interest" description="Disordered" evidence="1">
    <location>
        <begin position="192"/>
        <end position="234"/>
    </location>
</feature>
<feature type="compositionally biased region" description="Basic and acidic residues" evidence="1">
    <location>
        <begin position="41"/>
        <end position="50"/>
    </location>
</feature>
<feature type="region of interest" description="Disordered" evidence="1">
    <location>
        <begin position="28"/>
        <end position="62"/>
    </location>
</feature>
<proteinExistence type="predicted"/>
<evidence type="ECO:0008006" key="4">
    <source>
        <dbReference type="Google" id="ProtNLM"/>
    </source>
</evidence>
<name>A0AAV4WZT1_CAEEX</name>
<accession>A0AAV4WZT1</accession>